<protein>
    <recommendedName>
        <fullName evidence="2">beta-fructofuranosidase</fullName>
        <ecNumber evidence="2">3.2.1.26</ecNumber>
    </recommendedName>
</protein>
<dbReference type="OrthoDB" id="202537at2759"/>
<evidence type="ECO:0000256" key="1">
    <source>
        <dbReference type="ARBA" id="ARBA00009902"/>
    </source>
</evidence>
<dbReference type="GO" id="GO:0005737">
    <property type="term" value="C:cytoplasm"/>
    <property type="evidence" value="ECO:0007669"/>
    <property type="project" value="InterPro"/>
</dbReference>
<organism evidence="7 8">
    <name type="scientific">Trichogramma brassicae</name>
    <dbReference type="NCBI Taxonomy" id="86971"/>
    <lineage>
        <taxon>Eukaryota</taxon>
        <taxon>Metazoa</taxon>
        <taxon>Ecdysozoa</taxon>
        <taxon>Arthropoda</taxon>
        <taxon>Hexapoda</taxon>
        <taxon>Insecta</taxon>
        <taxon>Pterygota</taxon>
        <taxon>Neoptera</taxon>
        <taxon>Endopterygota</taxon>
        <taxon>Hymenoptera</taxon>
        <taxon>Apocrita</taxon>
        <taxon>Proctotrupomorpha</taxon>
        <taxon>Chalcidoidea</taxon>
        <taxon>Trichogrammatidae</taxon>
        <taxon>Trichogramma</taxon>
    </lineage>
</organism>
<dbReference type="InterPro" id="IPR001362">
    <property type="entry name" value="Glyco_hydro_32"/>
</dbReference>
<evidence type="ECO:0000259" key="6">
    <source>
        <dbReference type="PROSITE" id="PS50097"/>
    </source>
</evidence>
<dbReference type="InterPro" id="IPR013320">
    <property type="entry name" value="ConA-like_dom_sf"/>
</dbReference>
<sequence length="1161" mass="130894">MSEIESYEDEGEGSSSTENPLGTLKSNFVWPFVACSVTRASATVWASATAAADVSCRAATPTSAITITACVTARAATCTPVAGRATTAPGDVASSTDTAAFSIPTVRVTKEGSEEGSSASAAETRGDSRVSVAKGPAEPVILQPLPLRTGLMPAWRARCVLRFDPNTMPPKPERPKETDGGAPVLSMTSVIVDCSSDQQEVTRTVMASKTIQLFTLCVLALAVEQVTVKKLTRHANCEHICQTVKPVFQRSRMSWSKQVAFSGLLLLALLIEASKSQPTKAPYSWYPKYHLASVKGWMNDPNGLIYHKGYYHAFWQHYPHAPSWGLMHWGHARSRDMLNWEHLPIALAPSLPDDIDGIFSGSAIVKDDQLHLMYTGVSLGNKRQRQMLAVSDSEEDDRFRKLGTVIVRNGSELNFRDPKVWREADGTYWVIVGTQTPDSRGEVLLYNSTDLMSWTYDRVLARSEKKYGFMWECPDMISLNGKRLLLVNPQGMEPAGYDYQNLYQTGYFVGEWHPGSDYKIEREFREIDHGHDFYAAQTFLAADGRRILIGWLDMWESEFAEKREGWAGQFSLPRELTLNDAGDLEIRPIREVKEARKKRKAATLESSEPAKSSEQADAAGERVFLSGEQLSRNEIVVDFNLKETTCEEFGIQLKGNDEQFEGVKIYVDREKSRLFLERFYPKYNIERSSRSVPIDLSKPELSLDIFIDSSSIEVFVNDGQAAMSSRIYPNEDQRQFMNLMYSTLFKIVHKNILSWSVFTKVLKQKIFYKTQASYNSIVDEGCLRTSWSAVFTSIGPPTAEGTSSLRSETLKIAGKYFSRLSEIPRTKYDVVVLMTSSAKISSRVEDVSDTRKKQSQTVSAPLRHMCMKMFRLTIICDLTVATEFQVFSRHEAIESRDESCDESREEVKTMPTHDWLFLNEEFSDIQICGVDGAPVPGHTVVLATASPVFKSLVALGKDVIFVNDIYHDILMDVLQFVYTGDIRDEIVSNPEMVCKLFAAADKFKLDALRYECEEILCDNLSIVSVLEILSFAYQHQAEKLKKRAIDFTVSHMEELEDQMKRYADPFMLDLIRSWMIKHDFCLNFFSHLSHGSAIAGAGYADAARLLLCLRWRASPQRDNDDYYTHLHIIQSTGGLAWLGHMTIVHRALNDNRRLFTCRTRY</sequence>
<proteinExistence type="inferred from homology"/>
<dbReference type="InterPro" id="IPR013148">
    <property type="entry name" value="Glyco_hydro_32_N"/>
</dbReference>
<dbReference type="EC" id="3.2.1.26" evidence="2"/>
<evidence type="ECO:0000313" key="7">
    <source>
        <dbReference type="EMBL" id="CAB0036852.1"/>
    </source>
</evidence>
<comment type="similarity">
    <text evidence="1">Belongs to the glycosyl hydrolase 32 family.</text>
</comment>
<dbReference type="InterPro" id="IPR051214">
    <property type="entry name" value="GH32_Enzymes"/>
</dbReference>
<dbReference type="SUPFAM" id="SSF75005">
    <property type="entry name" value="Arabinanase/levansucrase/invertase"/>
    <property type="match status" value="1"/>
</dbReference>
<dbReference type="Gene3D" id="2.115.10.20">
    <property type="entry name" value="Glycosyl hydrolase domain, family 43"/>
    <property type="match status" value="1"/>
</dbReference>
<dbReference type="Gene3D" id="2.60.120.560">
    <property type="entry name" value="Exo-inulinase, domain 1"/>
    <property type="match status" value="1"/>
</dbReference>
<keyword evidence="4" id="KW-0326">Glycosidase</keyword>
<keyword evidence="3" id="KW-0378">Hydrolase</keyword>
<evidence type="ECO:0000256" key="3">
    <source>
        <dbReference type="ARBA" id="ARBA00022801"/>
    </source>
</evidence>
<feature type="region of interest" description="Disordered" evidence="5">
    <location>
        <begin position="107"/>
        <end position="132"/>
    </location>
</feature>
<dbReference type="SMART" id="SM00640">
    <property type="entry name" value="Glyco_32"/>
    <property type="match status" value="1"/>
</dbReference>
<dbReference type="SMART" id="SM00225">
    <property type="entry name" value="BTB"/>
    <property type="match status" value="1"/>
</dbReference>
<dbReference type="Gene3D" id="3.30.710.10">
    <property type="entry name" value="Potassium Channel Kv1.1, Chain A"/>
    <property type="match status" value="1"/>
</dbReference>
<accession>A0A6H5IMV0</accession>
<feature type="compositionally biased region" description="Acidic residues" evidence="5">
    <location>
        <begin position="1"/>
        <end position="12"/>
    </location>
</feature>
<dbReference type="InterPro" id="IPR013189">
    <property type="entry name" value="Glyco_hydro_32_C"/>
</dbReference>
<dbReference type="SUPFAM" id="SSF54695">
    <property type="entry name" value="POZ domain"/>
    <property type="match status" value="1"/>
</dbReference>
<dbReference type="CDD" id="cd08996">
    <property type="entry name" value="GH32_FFase"/>
    <property type="match status" value="1"/>
</dbReference>
<dbReference type="Pfam" id="PF00251">
    <property type="entry name" value="Glyco_hydro_32N"/>
    <property type="match status" value="1"/>
</dbReference>
<evidence type="ECO:0000256" key="4">
    <source>
        <dbReference type="ARBA" id="ARBA00023295"/>
    </source>
</evidence>
<reference evidence="7 8" key="1">
    <citation type="submission" date="2020-02" db="EMBL/GenBank/DDBJ databases">
        <authorList>
            <person name="Ferguson B K."/>
        </authorList>
    </citation>
    <scope>NUCLEOTIDE SEQUENCE [LARGE SCALE GENOMIC DNA]</scope>
</reference>
<feature type="non-terminal residue" evidence="7">
    <location>
        <position position="1161"/>
    </location>
</feature>
<dbReference type="PANTHER" id="PTHR43101:SF1">
    <property type="entry name" value="BETA-FRUCTOSIDASE"/>
    <property type="match status" value="1"/>
</dbReference>
<dbReference type="InterPro" id="IPR006232">
    <property type="entry name" value="Suc6P_hydrolase"/>
</dbReference>
<dbReference type="AlphaFoldDB" id="A0A6H5IMV0"/>
<feature type="region of interest" description="Disordered" evidence="5">
    <location>
        <begin position="1"/>
        <end position="20"/>
    </location>
</feature>
<dbReference type="EMBL" id="CADCXV010000831">
    <property type="protein sequence ID" value="CAB0036852.1"/>
    <property type="molecule type" value="Genomic_DNA"/>
</dbReference>
<dbReference type="SUPFAM" id="SSF49899">
    <property type="entry name" value="Concanavalin A-like lectins/glucanases"/>
    <property type="match status" value="1"/>
</dbReference>
<dbReference type="PANTHER" id="PTHR43101">
    <property type="entry name" value="BETA-FRUCTOSIDASE"/>
    <property type="match status" value="1"/>
</dbReference>
<dbReference type="Pfam" id="PF00651">
    <property type="entry name" value="BTB"/>
    <property type="match status" value="1"/>
</dbReference>
<evidence type="ECO:0000256" key="2">
    <source>
        <dbReference type="ARBA" id="ARBA00012758"/>
    </source>
</evidence>
<keyword evidence="8" id="KW-1185">Reference proteome</keyword>
<dbReference type="Proteomes" id="UP000479190">
    <property type="component" value="Unassembled WGS sequence"/>
</dbReference>
<dbReference type="InterPro" id="IPR000210">
    <property type="entry name" value="BTB/POZ_dom"/>
</dbReference>
<dbReference type="GO" id="GO:0005975">
    <property type="term" value="P:carbohydrate metabolic process"/>
    <property type="evidence" value="ECO:0007669"/>
    <property type="project" value="InterPro"/>
</dbReference>
<dbReference type="GO" id="GO:0004564">
    <property type="term" value="F:beta-fructofuranosidase activity"/>
    <property type="evidence" value="ECO:0007669"/>
    <property type="project" value="UniProtKB-EC"/>
</dbReference>
<dbReference type="NCBIfam" id="TIGR01322">
    <property type="entry name" value="scrB_fam"/>
    <property type="match status" value="1"/>
</dbReference>
<dbReference type="InterPro" id="IPR023296">
    <property type="entry name" value="Glyco_hydro_beta-prop_sf"/>
</dbReference>
<evidence type="ECO:0000256" key="5">
    <source>
        <dbReference type="SAM" id="MobiDB-lite"/>
    </source>
</evidence>
<gene>
    <name evidence="7" type="ORF">TBRA_LOCUS8698</name>
</gene>
<name>A0A6H5IMV0_9HYME</name>
<dbReference type="Gene3D" id="6.10.250.3030">
    <property type="match status" value="1"/>
</dbReference>
<dbReference type="InterPro" id="IPR011333">
    <property type="entry name" value="SKP1/BTB/POZ_sf"/>
</dbReference>
<dbReference type="PROSITE" id="PS50097">
    <property type="entry name" value="BTB"/>
    <property type="match status" value="1"/>
</dbReference>
<dbReference type="Pfam" id="PF08244">
    <property type="entry name" value="Glyco_hydro_32C"/>
    <property type="match status" value="1"/>
</dbReference>
<evidence type="ECO:0000313" key="8">
    <source>
        <dbReference type="Proteomes" id="UP000479190"/>
    </source>
</evidence>
<feature type="domain" description="BTB" evidence="6">
    <location>
        <begin position="923"/>
        <end position="986"/>
    </location>
</feature>